<dbReference type="EMBL" id="UAQM01000001">
    <property type="protein sequence ID" value="SPU41989.1"/>
    <property type="molecule type" value="Genomic_DNA"/>
</dbReference>
<evidence type="ECO:0000313" key="6">
    <source>
        <dbReference type="Proteomes" id="UP000250358"/>
    </source>
</evidence>
<reference evidence="5 6" key="1">
    <citation type="submission" date="2018-06" db="EMBL/GenBank/DDBJ databases">
        <authorList>
            <consortium name="Pathogen Informatics"/>
            <person name="Doyle S."/>
        </authorList>
    </citation>
    <scope>NUCLEOTIDE SEQUENCE [LARGE SCALE GENOMIC DNA]</scope>
    <source>
        <strain evidence="5 6">NCTC11165</strain>
    </source>
</reference>
<dbReference type="PANTHER" id="PTHR30055">
    <property type="entry name" value="HTH-TYPE TRANSCRIPTIONAL REGULATOR RUTR"/>
    <property type="match status" value="1"/>
</dbReference>
<dbReference type="PROSITE" id="PS50977">
    <property type="entry name" value="HTH_TETR_2"/>
    <property type="match status" value="1"/>
</dbReference>
<feature type="region of interest" description="Disordered" evidence="3">
    <location>
        <begin position="173"/>
        <end position="207"/>
    </location>
</feature>
<evidence type="ECO:0000256" key="3">
    <source>
        <dbReference type="SAM" id="MobiDB-lite"/>
    </source>
</evidence>
<evidence type="ECO:0000313" key="5">
    <source>
        <dbReference type="EMBL" id="SPU41989.1"/>
    </source>
</evidence>
<dbReference type="InterPro" id="IPR050109">
    <property type="entry name" value="HTH-type_TetR-like_transc_reg"/>
</dbReference>
<dbReference type="PANTHER" id="PTHR30055:SF146">
    <property type="entry name" value="HTH-TYPE TRANSCRIPTIONAL DUAL REGULATOR CECR"/>
    <property type="match status" value="1"/>
</dbReference>
<keyword evidence="1 2" id="KW-0238">DNA-binding</keyword>
<dbReference type="PRINTS" id="PR00455">
    <property type="entry name" value="HTHTETR"/>
</dbReference>
<evidence type="ECO:0000256" key="2">
    <source>
        <dbReference type="PROSITE-ProRule" id="PRU00335"/>
    </source>
</evidence>
<dbReference type="InterPro" id="IPR039536">
    <property type="entry name" value="TetR_C_Proteobacteria"/>
</dbReference>
<dbReference type="Pfam" id="PF14246">
    <property type="entry name" value="TetR_C_7"/>
    <property type="match status" value="1"/>
</dbReference>
<dbReference type="Gene3D" id="1.10.357.10">
    <property type="entry name" value="Tetracycline Repressor, domain 2"/>
    <property type="match status" value="1"/>
</dbReference>
<dbReference type="SUPFAM" id="SSF46689">
    <property type="entry name" value="Homeodomain-like"/>
    <property type="match status" value="1"/>
</dbReference>
<feature type="DNA-binding region" description="H-T-H motif" evidence="2">
    <location>
        <begin position="32"/>
        <end position="51"/>
    </location>
</feature>
<dbReference type="Proteomes" id="UP000250358">
    <property type="component" value="Unassembled WGS sequence"/>
</dbReference>
<evidence type="ECO:0000259" key="4">
    <source>
        <dbReference type="PROSITE" id="PS50977"/>
    </source>
</evidence>
<organism evidence="5 6">
    <name type="scientific">Brevundimonas diminuta</name>
    <name type="common">Pseudomonas diminuta</name>
    <dbReference type="NCBI Taxonomy" id="293"/>
    <lineage>
        <taxon>Bacteria</taxon>
        <taxon>Pseudomonadati</taxon>
        <taxon>Pseudomonadota</taxon>
        <taxon>Alphaproteobacteria</taxon>
        <taxon>Caulobacterales</taxon>
        <taxon>Caulobacteraceae</taxon>
        <taxon>Brevundimonas</taxon>
    </lineage>
</organism>
<dbReference type="AlphaFoldDB" id="A0A2X1ACP3"/>
<proteinExistence type="predicted"/>
<dbReference type="GO" id="GO:0003700">
    <property type="term" value="F:DNA-binding transcription factor activity"/>
    <property type="evidence" value="ECO:0007669"/>
    <property type="project" value="TreeGrafter"/>
</dbReference>
<accession>A0A2X1ACP3</accession>
<dbReference type="GO" id="GO:0000976">
    <property type="term" value="F:transcription cis-regulatory region binding"/>
    <property type="evidence" value="ECO:0007669"/>
    <property type="project" value="TreeGrafter"/>
</dbReference>
<gene>
    <name evidence="5" type="ORF">NCTC11165_00128</name>
</gene>
<dbReference type="Pfam" id="PF00440">
    <property type="entry name" value="TetR_N"/>
    <property type="match status" value="1"/>
</dbReference>
<evidence type="ECO:0000256" key="1">
    <source>
        <dbReference type="ARBA" id="ARBA00023125"/>
    </source>
</evidence>
<dbReference type="InterPro" id="IPR001647">
    <property type="entry name" value="HTH_TetR"/>
</dbReference>
<protein>
    <submittedName>
        <fullName evidence="5">Mycofactocin system transcriptional regulator</fullName>
    </submittedName>
</protein>
<sequence>MPRALGQIDQHKSRAILRAAAELFMEKGAKVSMAEVARRAGVSKQTLYNRYPTKTDIARDLAAQRSEETLAPLASDMDVETALASVAETLIRRVCIEGRGVALRGMALASPEAPELARVVYDAGPGQNLRRLAVWLEEQDRLGRLSAPDPVAAAEMFTGMVLGHGHLRSVLGLPHPRSTTFPPAPARPPVASCAPSRRNRRSRPSWP</sequence>
<feature type="compositionally biased region" description="Basic residues" evidence="3">
    <location>
        <begin position="197"/>
        <end position="207"/>
    </location>
</feature>
<name>A0A2X1ACP3_BREDI</name>
<feature type="domain" description="HTH tetR-type" evidence="4">
    <location>
        <begin position="10"/>
        <end position="69"/>
    </location>
</feature>
<dbReference type="RefSeq" id="WP_252865384.1">
    <property type="nucleotide sequence ID" value="NZ_UAQM01000001.1"/>
</dbReference>
<dbReference type="InterPro" id="IPR009057">
    <property type="entry name" value="Homeodomain-like_sf"/>
</dbReference>